<keyword evidence="4" id="KW-0678">Repressor</keyword>
<protein>
    <recommendedName>
        <fullName evidence="4">Translational regulator CsrA</fullName>
    </recommendedName>
</protein>
<dbReference type="OrthoDB" id="289081at2"/>
<keyword evidence="1 4" id="KW-0963">Cytoplasm</keyword>
<dbReference type="AlphaFoldDB" id="A0A518FRL1"/>
<evidence type="ECO:0000256" key="1">
    <source>
        <dbReference type="ARBA" id="ARBA00022490"/>
    </source>
</evidence>
<reference evidence="5 6" key="1">
    <citation type="submission" date="2019-02" db="EMBL/GenBank/DDBJ databases">
        <title>Deep-cultivation of Planctomycetes and their phenomic and genomic characterization uncovers novel biology.</title>
        <authorList>
            <person name="Wiegand S."/>
            <person name="Jogler M."/>
            <person name="Boedeker C."/>
            <person name="Pinto D."/>
            <person name="Vollmers J."/>
            <person name="Rivas-Marin E."/>
            <person name="Kohn T."/>
            <person name="Peeters S.H."/>
            <person name="Heuer A."/>
            <person name="Rast P."/>
            <person name="Oberbeckmann S."/>
            <person name="Bunk B."/>
            <person name="Jeske O."/>
            <person name="Meyerdierks A."/>
            <person name="Storesund J.E."/>
            <person name="Kallscheuer N."/>
            <person name="Luecker S."/>
            <person name="Lage O.M."/>
            <person name="Pohl T."/>
            <person name="Merkel B.J."/>
            <person name="Hornburger P."/>
            <person name="Mueller R.-W."/>
            <person name="Bruemmer F."/>
            <person name="Labrenz M."/>
            <person name="Spormann A.M."/>
            <person name="Op den Camp H."/>
            <person name="Overmann J."/>
            <person name="Amann R."/>
            <person name="Jetten M.S.M."/>
            <person name="Mascher T."/>
            <person name="Medema M.H."/>
            <person name="Devos D.P."/>
            <person name="Kaster A.-K."/>
            <person name="Ovreas L."/>
            <person name="Rohde M."/>
            <person name="Galperin M.Y."/>
            <person name="Jogler C."/>
        </authorList>
    </citation>
    <scope>NUCLEOTIDE SEQUENCE [LARGE SCALE GENOMIC DNA]</scope>
    <source>
        <strain evidence="5 6">Pan153</strain>
    </source>
</reference>
<dbReference type="Proteomes" id="UP000320839">
    <property type="component" value="Chromosome"/>
</dbReference>
<dbReference type="GO" id="GO:0044781">
    <property type="term" value="P:bacterial-type flagellum organization"/>
    <property type="evidence" value="ECO:0007669"/>
    <property type="project" value="UniProtKB-KW"/>
</dbReference>
<dbReference type="HAMAP" id="MF_00167">
    <property type="entry name" value="CsrA"/>
    <property type="match status" value="1"/>
</dbReference>
<keyword evidence="4" id="KW-1005">Bacterial flagellum biogenesis</keyword>
<comment type="subunit">
    <text evidence="4">Homodimer; the beta-strands of each monomer intercalate to form a hydrophobic core, while the alpha-helices form wings that extend away from the core.</text>
</comment>
<dbReference type="InterPro" id="IPR003751">
    <property type="entry name" value="CsrA"/>
</dbReference>
<gene>
    <name evidence="4" type="primary">csrA</name>
    <name evidence="5" type="ORF">Pan153_36160</name>
</gene>
<proteinExistence type="inferred from homology"/>
<organism evidence="5 6">
    <name type="scientific">Gimesia panareensis</name>
    <dbReference type="NCBI Taxonomy" id="2527978"/>
    <lineage>
        <taxon>Bacteria</taxon>
        <taxon>Pseudomonadati</taxon>
        <taxon>Planctomycetota</taxon>
        <taxon>Planctomycetia</taxon>
        <taxon>Planctomycetales</taxon>
        <taxon>Planctomycetaceae</taxon>
        <taxon>Gimesia</taxon>
    </lineage>
</organism>
<dbReference type="Pfam" id="PF02599">
    <property type="entry name" value="CsrA"/>
    <property type="match status" value="1"/>
</dbReference>
<sequence length="69" mass="7608">MLVLSRRANEQICIGESITVKVLSVKGGRVRLGIQAPQDVDINREEICGLKTRAKVSSEYEVLVPQLAE</sequence>
<dbReference type="GO" id="GO:0006402">
    <property type="term" value="P:mRNA catabolic process"/>
    <property type="evidence" value="ECO:0007669"/>
    <property type="project" value="InterPro"/>
</dbReference>
<dbReference type="GO" id="GO:0005829">
    <property type="term" value="C:cytosol"/>
    <property type="evidence" value="ECO:0007669"/>
    <property type="project" value="TreeGrafter"/>
</dbReference>
<dbReference type="GO" id="GO:0045947">
    <property type="term" value="P:negative regulation of translational initiation"/>
    <property type="evidence" value="ECO:0007669"/>
    <property type="project" value="UniProtKB-UniRule"/>
</dbReference>
<dbReference type="SUPFAM" id="SSF117130">
    <property type="entry name" value="CsrA-like"/>
    <property type="match status" value="1"/>
</dbReference>
<dbReference type="RefSeq" id="WP_145457065.1">
    <property type="nucleotide sequence ID" value="NZ_CP036317.1"/>
</dbReference>
<dbReference type="GO" id="GO:1902208">
    <property type="term" value="P:regulation of bacterial-type flagellum assembly"/>
    <property type="evidence" value="ECO:0007669"/>
    <property type="project" value="UniProtKB-UniRule"/>
</dbReference>
<evidence type="ECO:0000256" key="2">
    <source>
        <dbReference type="ARBA" id="ARBA00022845"/>
    </source>
</evidence>
<dbReference type="NCBIfam" id="TIGR00202">
    <property type="entry name" value="csrA"/>
    <property type="match status" value="1"/>
</dbReference>
<dbReference type="InterPro" id="IPR036107">
    <property type="entry name" value="CsrA_sf"/>
</dbReference>
<dbReference type="PANTHER" id="PTHR34984">
    <property type="entry name" value="CARBON STORAGE REGULATOR"/>
    <property type="match status" value="1"/>
</dbReference>
<dbReference type="GO" id="GO:0006109">
    <property type="term" value="P:regulation of carbohydrate metabolic process"/>
    <property type="evidence" value="ECO:0007669"/>
    <property type="project" value="InterPro"/>
</dbReference>
<dbReference type="NCBIfam" id="NF002469">
    <property type="entry name" value="PRK01712.1"/>
    <property type="match status" value="1"/>
</dbReference>
<evidence type="ECO:0000313" key="6">
    <source>
        <dbReference type="Proteomes" id="UP000320839"/>
    </source>
</evidence>
<comment type="function">
    <text evidence="4">A translational regulator that binds mRNA to regulate translation initiation and/or mRNA stability. Usually binds in the 5'-UTR at or near the Shine-Dalgarno sequence preventing ribosome-binding, thus repressing translation. Its main target seems to be the major flagellin gene, while its function is anatagonized by FliW.</text>
</comment>
<keyword evidence="3 4" id="KW-0694">RNA-binding</keyword>
<evidence type="ECO:0000256" key="3">
    <source>
        <dbReference type="ARBA" id="ARBA00022884"/>
    </source>
</evidence>
<accession>A0A518FRL1</accession>
<dbReference type="PANTHER" id="PTHR34984:SF1">
    <property type="entry name" value="CARBON STORAGE REGULATOR"/>
    <property type="match status" value="1"/>
</dbReference>
<evidence type="ECO:0000256" key="4">
    <source>
        <dbReference type="HAMAP-Rule" id="MF_00167"/>
    </source>
</evidence>
<name>A0A518FRL1_9PLAN</name>
<dbReference type="EMBL" id="CP036317">
    <property type="protein sequence ID" value="QDV18955.1"/>
    <property type="molecule type" value="Genomic_DNA"/>
</dbReference>
<keyword evidence="2 4" id="KW-0810">Translation regulation</keyword>
<comment type="similarity">
    <text evidence="4">Belongs to the CsrA/RsmA family.</text>
</comment>
<dbReference type="GO" id="GO:0048027">
    <property type="term" value="F:mRNA 5'-UTR binding"/>
    <property type="evidence" value="ECO:0007669"/>
    <property type="project" value="UniProtKB-UniRule"/>
</dbReference>
<evidence type="ECO:0000313" key="5">
    <source>
        <dbReference type="EMBL" id="QDV18955.1"/>
    </source>
</evidence>
<comment type="subcellular location">
    <subcellularLocation>
        <location evidence="4">Cytoplasm</location>
    </subcellularLocation>
</comment>
<dbReference type="Gene3D" id="2.60.40.4380">
    <property type="entry name" value="Translational regulator CsrA"/>
    <property type="match status" value="1"/>
</dbReference>